<evidence type="ECO:0000313" key="1">
    <source>
        <dbReference type="EMBL" id="EKC27231.1"/>
    </source>
</evidence>
<dbReference type="SMART" id="SM00539">
    <property type="entry name" value="NIDO"/>
    <property type="match status" value="1"/>
</dbReference>
<dbReference type="PANTHER" id="PTHR13802">
    <property type="entry name" value="MUCIN 4-RELATED"/>
    <property type="match status" value="1"/>
</dbReference>
<dbReference type="Pfam" id="PF06119">
    <property type="entry name" value="NIDO"/>
    <property type="match status" value="1"/>
</dbReference>
<proteinExistence type="predicted"/>
<dbReference type="InterPro" id="IPR051495">
    <property type="entry name" value="Epithelial_Barrier/Signaling"/>
</dbReference>
<dbReference type="HOGENOM" id="CLU_1333072_0_0_1"/>
<sequence length="206" mass="22982">MYKWRLVTWTIVIGRFTCKSLFNMYINSSALCFNNSNAMKKLCLICFFCSGFFSTYLSITVDDFYPFGNENGDSRLSRGDDEISQSVEFPTSFAFFNVDRHNCFRNNFQAVVISNGHHSIVMFNYGNIEWTTGRASGGTAGLGGFPAQVGFNAGDEVRFFKVNVGLTPDVVNIDEMSNVGIPGVFIFGVDKTEVIQPCAVERKNPI</sequence>
<protein>
    <submittedName>
        <fullName evidence="1">Alpha-tectorin</fullName>
    </submittedName>
</protein>
<name>K1R0J5_MAGGI</name>
<reference evidence="1" key="1">
    <citation type="journal article" date="2012" name="Nature">
        <title>The oyster genome reveals stress adaptation and complexity of shell formation.</title>
        <authorList>
            <person name="Zhang G."/>
            <person name="Fang X."/>
            <person name="Guo X."/>
            <person name="Li L."/>
            <person name="Luo R."/>
            <person name="Xu F."/>
            <person name="Yang P."/>
            <person name="Zhang L."/>
            <person name="Wang X."/>
            <person name="Qi H."/>
            <person name="Xiong Z."/>
            <person name="Que H."/>
            <person name="Xie Y."/>
            <person name="Holland P.W."/>
            <person name="Paps J."/>
            <person name="Zhu Y."/>
            <person name="Wu F."/>
            <person name="Chen Y."/>
            <person name="Wang J."/>
            <person name="Peng C."/>
            <person name="Meng J."/>
            <person name="Yang L."/>
            <person name="Liu J."/>
            <person name="Wen B."/>
            <person name="Zhang N."/>
            <person name="Huang Z."/>
            <person name="Zhu Q."/>
            <person name="Feng Y."/>
            <person name="Mount A."/>
            <person name="Hedgecock D."/>
            <person name="Xu Z."/>
            <person name="Liu Y."/>
            <person name="Domazet-Loso T."/>
            <person name="Du Y."/>
            <person name="Sun X."/>
            <person name="Zhang S."/>
            <person name="Liu B."/>
            <person name="Cheng P."/>
            <person name="Jiang X."/>
            <person name="Li J."/>
            <person name="Fan D."/>
            <person name="Wang W."/>
            <person name="Fu W."/>
            <person name="Wang T."/>
            <person name="Wang B."/>
            <person name="Zhang J."/>
            <person name="Peng Z."/>
            <person name="Li Y."/>
            <person name="Li N."/>
            <person name="Wang J."/>
            <person name="Chen M."/>
            <person name="He Y."/>
            <person name="Tan F."/>
            <person name="Song X."/>
            <person name="Zheng Q."/>
            <person name="Huang R."/>
            <person name="Yang H."/>
            <person name="Du X."/>
            <person name="Chen L."/>
            <person name="Yang M."/>
            <person name="Gaffney P.M."/>
            <person name="Wang S."/>
            <person name="Luo L."/>
            <person name="She Z."/>
            <person name="Ming Y."/>
            <person name="Huang W."/>
            <person name="Zhang S."/>
            <person name="Huang B."/>
            <person name="Zhang Y."/>
            <person name="Qu T."/>
            <person name="Ni P."/>
            <person name="Miao G."/>
            <person name="Wang J."/>
            <person name="Wang Q."/>
            <person name="Steinberg C.E."/>
            <person name="Wang H."/>
            <person name="Li N."/>
            <person name="Qian L."/>
            <person name="Zhang G."/>
            <person name="Li Y."/>
            <person name="Yang H."/>
            <person name="Liu X."/>
            <person name="Wang J."/>
            <person name="Yin Y."/>
            <person name="Wang J."/>
        </authorList>
    </citation>
    <scope>NUCLEOTIDE SEQUENCE [LARGE SCALE GENOMIC DNA]</scope>
    <source>
        <strain evidence="1">05x7-T-G4-1.051#20</strain>
    </source>
</reference>
<dbReference type="InterPro" id="IPR003886">
    <property type="entry name" value="NIDO_dom"/>
</dbReference>
<dbReference type="InParanoid" id="K1R0J5"/>
<dbReference type="PANTHER" id="PTHR13802:SF59">
    <property type="entry name" value="SUSHI DOMAIN-CONTAINING PROTEIN 2"/>
    <property type="match status" value="1"/>
</dbReference>
<gene>
    <name evidence="1" type="ORF">CGI_10014374</name>
</gene>
<dbReference type="EMBL" id="JH816553">
    <property type="protein sequence ID" value="EKC27231.1"/>
    <property type="molecule type" value="Genomic_DNA"/>
</dbReference>
<accession>K1R0J5</accession>
<dbReference type="GO" id="GO:0007160">
    <property type="term" value="P:cell-matrix adhesion"/>
    <property type="evidence" value="ECO:0007669"/>
    <property type="project" value="InterPro"/>
</dbReference>
<organism evidence="1">
    <name type="scientific">Magallana gigas</name>
    <name type="common">Pacific oyster</name>
    <name type="synonym">Crassostrea gigas</name>
    <dbReference type="NCBI Taxonomy" id="29159"/>
    <lineage>
        <taxon>Eukaryota</taxon>
        <taxon>Metazoa</taxon>
        <taxon>Spiralia</taxon>
        <taxon>Lophotrochozoa</taxon>
        <taxon>Mollusca</taxon>
        <taxon>Bivalvia</taxon>
        <taxon>Autobranchia</taxon>
        <taxon>Pteriomorphia</taxon>
        <taxon>Ostreida</taxon>
        <taxon>Ostreoidea</taxon>
        <taxon>Ostreidae</taxon>
        <taxon>Magallana</taxon>
    </lineage>
</organism>
<dbReference type="AlphaFoldDB" id="K1R0J5"/>